<evidence type="ECO:0000313" key="3">
    <source>
        <dbReference type="EMBL" id="PTQ56074.1"/>
    </source>
</evidence>
<accession>A0A2R6Y098</accession>
<proteinExistence type="predicted"/>
<dbReference type="Gene3D" id="2.60.40.10">
    <property type="entry name" value="Immunoglobulins"/>
    <property type="match status" value="1"/>
</dbReference>
<dbReference type="SUPFAM" id="SSF55383">
    <property type="entry name" value="Copper amine oxidase, domain N"/>
    <property type="match status" value="1"/>
</dbReference>
<dbReference type="AlphaFoldDB" id="A0A2R6Y098"/>
<feature type="domain" description="Copper amine oxidase-like N-terminal" evidence="2">
    <location>
        <begin position="642"/>
        <end position="750"/>
    </location>
</feature>
<reference evidence="4" key="1">
    <citation type="journal article" date="2018" name="Sci. Rep.">
        <title>Lignite coal burning seam in the remote Altai Mountains harbors a hydrogen-driven thermophilic microbial community.</title>
        <authorList>
            <person name="Kadnikov V.V."/>
            <person name="Mardanov A.V."/>
            <person name="Ivasenko D.A."/>
            <person name="Antsiferov D.V."/>
            <person name="Beletsky A.V."/>
            <person name="Karnachuk O.V."/>
            <person name="Ravin N.V."/>
        </authorList>
    </citation>
    <scope>NUCLEOTIDE SEQUENCE [LARGE SCALE GENOMIC DNA]</scope>
</reference>
<dbReference type="EMBL" id="PEBX01000048">
    <property type="protein sequence ID" value="PTQ56074.1"/>
    <property type="molecule type" value="Genomic_DNA"/>
</dbReference>
<evidence type="ECO:0000256" key="1">
    <source>
        <dbReference type="SAM" id="SignalP"/>
    </source>
</evidence>
<comment type="caution">
    <text evidence="3">The sequence shown here is derived from an EMBL/GenBank/DDBJ whole genome shotgun (WGS) entry which is preliminary data.</text>
</comment>
<evidence type="ECO:0000313" key="4">
    <source>
        <dbReference type="Proteomes" id="UP000244338"/>
    </source>
</evidence>
<dbReference type="Gene3D" id="3.30.457.10">
    <property type="entry name" value="Copper amine oxidase-like, N-terminal domain"/>
    <property type="match status" value="1"/>
</dbReference>
<dbReference type="Pfam" id="PF07833">
    <property type="entry name" value="Cu_amine_oxidN1"/>
    <property type="match status" value="1"/>
</dbReference>
<dbReference type="SUPFAM" id="SSF49373">
    <property type="entry name" value="Invasin/intimin cell-adhesion fragments"/>
    <property type="match status" value="1"/>
</dbReference>
<name>A0A2R6Y098_9BACL</name>
<feature type="signal peptide" evidence="1">
    <location>
        <begin position="1"/>
        <end position="26"/>
    </location>
</feature>
<dbReference type="InterPro" id="IPR036582">
    <property type="entry name" value="Mao_N_sf"/>
</dbReference>
<dbReference type="InterPro" id="IPR008964">
    <property type="entry name" value="Invasin/intimin_cell_adhesion"/>
</dbReference>
<feature type="chain" id="PRO_5015328390" description="Copper amine oxidase-like N-terminal domain-containing protein" evidence="1">
    <location>
        <begin position="27"/>
        <end position="751"/>
    </location>
</feature>
<keyword evidence="1" id="KW-0732">Signal</keyword>
<protein>
    <recommendedName>
        <fullName evidence="2">Copper amine oxidase-like N-terminal domain-containing protein</fullName>
    </recommendedName>
</protein>
<organism evidence="3 4">
    <name type="scientific">Candidatus Carbonibacillus altaicus</name>
    <dbReference type="NCBI Taxonomy" id="2163959"/>
    <lineage>
        <taxon>Bacteria</taxon>
        <taxon>Bacillati</taxon>
        <taxon>Bacillota</taxon>
        <taxon>Bacilli</taxon>
        <taxon>Bacillales</taxon>
        <taxon>Candidatus Carbonibacillus</taxon>
    </lineage>
</organism>
<dbReference type="InterPro" id="IPR012854">
    <property type="entry name" value="Cu_amine_oxidase-like_N"/>
</dbReference>
<dbReference type="InterPro" id="IPR013783">
    <property type="entry name" value="Ig-like_fold"/>
</dbReference>
<gene>
    <name evidence="3" type="ORF">BSOLF_0866</name>
</gene>
<dbReference type="Proteomes" id="UP000244338">
    <property type="component" value="Unassembled WGS sequence"/>
</dbReference>
<evidence type="ECO:0000259" key="2">
    <source>
        <dbReference type="Pfam" id="PF07833"/>
    </source>
</evidence>
<sequence>MHKSKKALSLLLSLALVFTIVSPAFAFSFQPIPGTPEDTDSGDYFGGFNEWSDYSIVVSPAVTAVNQVISPVIKIYNNKTQKYVTGNDLEDFWKNLELLADPGVLIYDSNDNGRFDERDYSVTKVTYEGYYYYDGFNPVLGDPSVRFTLSVNDDMSGFVIQSATTDVFTSKLVRFLVAKPGKISVKISGGTVNIDGSTKTVQDAKIYFTGTQVQVFYASGNKNTLATYPETAIIGVPYANFNTDDTAYAVIEEDGKYYATVQLESNELIDLDRSGVYQGYKVVLPPLAADKKYTLKVYARVSSWTSGNNYDYYAVGNVNLTVDEGKSTLIKPEDKVLAAGLYDPVTFTLDNKLADPSKHNVVDFKKYVRFIVAGKPYNVSETTGNLVEVDTSIINNQTWYWYEVTDKGLRKVKEDSRLPNGYKVTFGSPISDTVKVNEGKEEITVNANVPKDKTLLVEAAYTNYTALFGENRPYDSVSGGVAVGPRNKGNWIGFQKDYTKVFKAVELEAKPGTLTANTDSIYANQYHNVEFTLKDVHGKGVKGKMLNFSMPVVSVGGSSFGSSGNVTTSVETQDEGKVTATLFSQYANALQVDATIPIEQPVTINVKPSQQTGTKVQFVIGSDKYWVNGKEFTMEGFQGTSPAPYIAPGDRTVVPASYIALGLNAQVFWDANTKTATFVRGDTTVQMKVGSKIVKITKGGNTFTQSMEAAATTMDANGMDAGRIFVPAKYVVNAFGYEAKWDAETKTVTIE</sequence>